<name>A0ABY4XGD4_9BACT</name>
<protein>
    <recommendedName>
        <fullName evidence="4">C1q domain-containing protein</fullName>
    </recommendedName>
</protein>
<organism evidence="2 3">
    <name type="scientific">Dyadobacter chenhuakuii</name>
    <dbReference type="NCBI Taxonomy" id="2909339"/>
    <lineage>
        <taxon>Bacteria</taxon>
        <taxon>Pseudomonadati</taxon>
        <taxon>Bacteroidota</taxon>
        <taxon>Cytophagia</taxon>
        <taxon>Cytophagales</taxon>
        <taxon>Spirosomataceae</taxon>
        <taxon>Dyadobacter</taxon>
    </lineage>
</organism>
<gene>
    <name evidence="2" type="ORF">NFI80_14515</name>
</gene>
<feature type="chain" id="PRO_5045189207" description="C1q domain-containing protein" evidence="1">
    <location>
        <begin position="24"/>
        <end position="364"/>
    </location>
</feature>
<feature type="signal peptide" evidence="1">
    <location>
        <begin position="1"/>
        <end position="23"/>
    </location>
</feature>
<keyword evidence="3" id="KW-1185">Reference proteome</keyword>
<evidence type="ECO:0000313" key="2">
    <source>
        <dbReference type="EMBL" id="USJ29088.1"/>
    </source>
</evidence>
<evidence type="ECO:0008006" key="4">
    <source>
        <dbReference type="Google" id="ProtNLM"/>
    </source>
</evidence>
<dbReference type="EMBL" id="CP098805">
    <property type="protein sequence ID" value="USJ29088.1"/>
    <property type="molecule type" value="Genomic_DNA"/>
</dbReference>
<dbReference type="Gene3D" id="2.60.120.40">
    <property type="match status" value="1"/>
</dbReference>
<evidence type="ECO:0000256" key="1">
    <source>
        <dbReference type="SAM" id="SignalP"/>
    </source>
</evidence>
<dbReference type="InterPro" id="IPR008983">
    <property type="entry name" value="Tumour_necrosis_fac-like_dom"/>
</dbReference>
<evidence type="ECO:0000313" key="3">
    <source>
        <dbReference type="Proteomes" id="UP001055420"/>
    </source>
</evidence>
<proteinExistence type="predicted"/>
<accession>A0ABY4XGD4</accession>
<dbReference type="SUPFAM" id="SSF49842">
    <property type="entry name" value="TNF-like"/>
    <property type="match status" value="1"/>
</dbReference>
<dbReference type="Proteomes" id="UP001055420">
    <property type="component" value="Chromosome"/>
</dbReference>
<sequence>MRKLITPLAISAALFFASQGSFAQGVGINTTQPDASAALDITGTDKGLLIPRVSLQSLTDNTTVPNPATALLVYNTNAGLGKVGFYYNSGTPANPAWSLINGGGSLTLPFSQLGTNNGPLFLINNNDANGTSVGISGIAANAIGVRGATLSGKGVVGHSASGGTGVFASSANVNGKALEVSGPITIAGPGQSPGNGKVLTSDDNGNATWQTISGDVAFRANGVLGGGNQNIALGATAKVVFENEVYDLNQNYNNANSAPNSTFIAPVNGVYHFDLNIAWKKPLDVPSFYAETHLVRTRGGVKVVIASDFVHSEVDNSSKLSTEVNLLAGDMMHVEVKNPITEGGIQLFTTAEHSFFNGRLVIKQ</sequence>
<reference evidence="2" key="1">
    <citation type="submission" date="2022-06" db="EMBL/GenBank/DDBJ databases">
        <title>Novel species in genus Dyadobacter.</title>
        <authorList>
            <person name="Ma C."/>
        </authorList>
    </citation>
    <scope>NUCLEOTIDE SEQUENCE</scope>
    <source>
        <strain evidence="2">CY22</strain>
    </source>
</reference>
<keyword evidence="1" id="KW-0732">Signal</keyword>
<dbReference type="RefSeq" id="WP_235162609.1">
    <property type="nucleotide sequence ID" value="NZ_CP098805.1"/>
</dbReference>